<keyword evidence="2" id="KW-1185">Reference proteome</keyword>
<comment type="caution">
    <text evidence="1">The sequence shown here is derived from an EMBL/GenBank/DDBJ whole genome shotgun (WGS) entry which is preliminary data.</text>
</comment>
<proteinExistence type="predicted"/>
<name>A0ACC1S3W1_9HYPO</name>
<evidence type="ECO:0000313" key="2">
    <source>
        <dbReference type="Proteomes" id="UP001148629"/>
    </source>
</evidence>
<sequence>MATMQSSPSTPNSHGPDRHLKRRLRKPLSCDPCRHSKLRCDRQLPCATCLKRGWQDLCAYGSNFTGPRRRRRTKPAVTEPVSQLQSQAQAAEPPEPVSPRSQSPEPIHRRWDTILRRPSVDPEPAQSDVSFTLCFGPTMPLTELLAMLPPNSVCEYLVTRYFGHLSPLFHILHGPTFQKQYSAFLQDPQRVDLSWLALLFAICSLTLKTIESSDSGLTELWQDPSLPRDLSFFSQKYRNAAMMSLAQDQFLVHHNLNTLEALLVLIHTISHSEGPEYGWALLGNALNIGIALRCHMDTHETNLIERERSRRCWAGILIVHTYQSLCFRDIDLTFLLNMKAKMPTWVNDHDIQEHAITVPQSQPSSQLTDMSLMKFQIRLFQLSTQICCHISGRDRLNEASLAHFDSAVAEEQRQWDSAYLVNGARSVLDTASYAHWCVLQTYAHQLYLLLHRPFHNSRSSHFRAESRERCVKSGLSLLDIHHQFFELPRLKCYRWLVKGAISCNALHGAVALTSCMLDMPDDSNLTEHISVIDAAVHRLEALKMKSPACSKVYPILRCLQSYLSRRDPAPSPMRENIESRFEDWVSTVDWFRPDAIDWDFWDGDYTTPQTDDPQTMTT</sequence>
<protein>
    <submittedName>
        <fullName evidence="1">Uncharacterized protein</fullName>
    </submittedName>
</protein>
<dbReference type="Proteomes" id="UP001148629">
    <property type="component" value="Unassembled WGS sequence"/>
</dbReference>
<evidence type="ECO:0000313" key="1">
    <source>
        <dbReference type="EMBL" id="KAJ3531490.1"/>
    </source>
</evidence>
<dbReference type="EMBL" id="JANRMS010001056">
    <property type="protein sequence ID" value="KAJ3531490.1"/>
    <property type="molecule type" value="Genomic_DNA"/>
</dbReference>
<gene>
    <name evidence="1" type="ORF">NM208_g8853</name>
</gene>
<organism evidence="1 2">
    <name type="scientific">Fusarium decemcellulare</name>
    <dbReference type="NCBI Taxonomy" id="57161"/>
    <lineage>
        <taxon>Eukaryota</taxon>
        <taxon>Fungi</taxon>
        <taxon>Dikarya</taxon>
        <taxon>Ascomycota</taxon>
        <taxon>Pezizomycotina</taxon>
        <taxon>Sordariomycetes</taxon>
        <taxon>Hypocreomycetidae</taxon>
        <taxon>Hypocreales</taxon>
        <taxon>Nectriaceae</taxon>
        <taxon>Fusarium</taxon>
        <taxon>Fusarium decemcellulare species complex</taxon>
    </lineage>
</organism>
<reference evidence="1" key="1">
    <citation type="submission" date="2022-08" db="EMBL/GenBank/DDBJ databases">
        <title>Genome Sequence of Fusarium decemcellulare.</title>
        <authorList>
            <person name="Buettner E."/>
        </authorList>
    </citation>
    <scope>NUCLEOTIDE SEQUENCE</scope>
    <source>
        <strain evidence="1">Babe19</strain>
    </source>
</reference>
<accession>A0ACC1S3W1</accession>